<name>A0A4P6YTR2_9LACO</name>
<keyword evidence="1" id="KW-0472">Membrane</keyword>
<gene>
    <name evidence="3" type="ORF">EQG49_06225</name>
</gene>
<feature type="transmembrane region" description="Helical" evidence="1">
    <location>
        <begin position="5"/>
        <end position="25"/>
    </location>
</feature>
<dbReference type="KEGG" id="wei:EQG49_06225"/>
<proteinExistence type="predicted"/>
<dbReference type="PANTHER" id="PTHR30024">
    <property type="entry name" value="ALIPHATIC SULFONATES-BINDING PROTEIN-RELATED"/>
    <property type="match status" value="1"/>
</dbReference>
<evidence type="ECO:0000313" key="3">
    <source>
        <dbReference type="EMBL" id="QBO36082.1"/>
    </source>
</evidence>
<dbReference type="RefSeq" id="WP_133363160.1">
    <property type="nucleotide sequence ID" value="NZ_CP037940.1"/>
</dbReference>
<keyword evidence="1" id="KW-0812">Transmembrane</keyword>
<keyword evidence="1" id="KW-1133">Transmembrane helix</keyword>
<feature type="domain" description="SsuA/THI5-like" evidence="2">
    <location>
        <begin position="57"/>
        <end position="267"/>
    </location>
</feature>
<evidence type="ECO:0000256" key="1">
    <source>
        <dbReference type="SAM" id="Phobius"/>
    </source>
</evidence>
<dbReference type="OrthoDB" id="9815602at2"/>
<dbReference type="Proteomes" id="UP000292886">
    <property type="component" value="Chromosome"/>
</dbReference>
<reference evidence="4" key="1">
    <citation type="submission" date="2019-03" db="EMBL/GenBank/DDBJ databases">
        <title>Weissella sp. 26KH-42 Genome sequencing.</title>
        <authorList>
            <person name="Heo J."/>
            <person name="Kim S.-J."/>
            <person name="Kim J.-S."/>
            <person name="Hong S.-B."/>
            <person name="Kwon S.-W."/>
        </authorList>
    </citation>
    <scope>NUCLEOTIDE SEQUENCE [LARGE SCALE GENOMIC DNA]</scope>
    <source>
        <strain evidence="4">26KH-42</strain>
    </source>
</reference>
<organism evidence="3 4">
    <name type="scientific">Periweissella cryptocerci</name>
    <dbReference type="NCBI Taxonomy" id="2506420"/>
    <lineage>
        <taxon>Bacteria</taxon>
        <taxon>Bacillati</taxon>
        <taxon>Bacillota</taxon>
        <taxon>Bacilli</taxon>
        <taxon>Lactobacillales</taxon>
        <taxon>Lactobacillaceae</taxon>
        <taxon>Periweissella</taxon>
    </lineage>
</organism>
<evidence type="ECO:0000259" key="2">
    <source>
        <dbReference type="Pfam" id="PF09084"/>
    </source>
</evidence>
<dbReference type="SUPFAM" id="SSF53850">
    <property type="entry name" value="Periplasmic binding protein-like II"/>
    <property type="match status" value="1"/>
</dbReference>
<dbReference type="AlphaFoldDB" id="A0A4P6YTR2"/>
<evidence type="ECO:0000313" key="4">
    <source>
        <dbReference type="Proteomes" id="UP000292886"/>
    </source>
</evidence>
<dbReference type="Pfam" id="PF09084">
    <property type="entry name" value="NMT1"/>
    <property type="match status" value="1"/>
</dbReference>
<dbReference type="PANTHER" id="PTHR30024:SF42">
    <property type="entry name" value="ALIPHATIC SULFONATES-BINDING PROTEIN-RELATED"/>
    <property type="match status" value="1"/>
</dbReference>
<protein>
    <submittedName>
        <fullName evidence="3">ABC transporter substrate-binding protein</fullName>
    </submittedName>
</protein>
<accession>A0A4P6YTR2</accession>
<dbReference type="EMBL" id="CP037940">
    <property type="protein sequence ID" value="QBO36082.1"/>
    <property type="molecule type" value="Genomic_DNA"/>
</dbReference>
<dbReference type="InterPro" id="IPR015168">
    <property type="entry name" value="SsuA/THI5"/>
</dbReference>
<dbReference type="Gene3D" id="3.40.190.10">
    <property type="entry name" value="Periplasmic binding protein-like II"/>
    <property type="match status" value="2"/>
</dbReference>
<sequence>MKRKYIYTGVVAIVAVLIAGVFITVGGHKTTVDSSSDKNFVLKIAENNDLCGAPQQLAVEKGYFKHAGLKVKVVKLGSDTTNFEGVNAGKIDASNSLLGSLIQPLANGAKVKITTGLHSGCLQILVKKNSGIKTAQDLVGKKIGVSDIAGSAATYAKRYLGDYGVDVSADHAKVQFAAYDGSELPIVLEKGQVSAIALGDPDTEIDKSKYNLVTLSSSATDPKFKDEYCCVAYVSDGLAKNHPSVAAKYTQALQKASAWIAKHPEEAVDIQESHHYVDGDKQMNKDMQMGYHYKPSYTGAQKAFTTVGEDLQRLDVLDKNVDVSQLQKNSFFKTSASTN</sequence>
<keyword evidence="4" id="KW-1185">Reference proteome</keyword>